<keyword evidence="1" id="KW-0732">Signal</keyword>
<dbReference type="InterPro" id="IPR013783">
    <property type="entry name" value="Ig-like_fold"/>
</dbReference>
<dbReference type="Gene3D" id="2.60.40.10">
    <property type="entry name" value="Immunoglobulins"/>
    <property type="match status" value="1"/>
</dbReference>
<organism evidence="3 4">
    <name type="scientific">Jilunia laotingensis</name>
    <dbReference type="NCBI Taxonomy" id="2763675"/>
    <lineage>
        <taxon>Bacteria</taxon>
        <taxon>Pseudomonadati</taxon>
        <taxon>Bacteroidota</taxon>
        <taxon>Bacteroidia</taxon>
        <taxon>Bacteroidales</taxon>
        <taxon>Bacteroidaceae</taxon>
        <taxon>Jilunia</taxon>
    </lineage>
</organism>
<reference evidence="3" key="1">
    <citation type="submission" date="2020-08" db="EMBL/GenBank/DDBJ databases">
        <title>Genome public.</title>
        <authorList>
            <person name="Liu C."/>
            <person name="Sun Q."/>
        </authorList>
    </citation>
    <scope>NUCLEOTIDE SEQUENCE</scope>
    <source>
        <strain evidence="3">N12</strain>
    </source>
</reference>
<gene>
    <name evidence="2" type="ORF">H8744_03515</name>
    <name evidence="3" type="ORF">H8744_11420</name>
</gene>
<dbReference type="EMBL" id="JACRTF010000001">
    <property type="protein sequence ID" value="MBC8593843.1"/>
    <property type="molecule type" value="Genomic_DNA"/>
</dbReference>
<feature type="signal peptide" evidence="1">
    <location>
        <begin position="1"/>
        <end position="21"/>
    </location>
</feature>
<comment type="caution">
    <text evidence="3">The sequence shown here is derived from an EMBL/GenBank/DDBJ whole genome shotgun (WGS) entry which is preliminary data.</text>
</comment>
<proteinExistence type="predicted"/>
<dbReference type="RefSeq" id="WP_262433538.1">
    <property type="nucleotide sequence ID" value="NZ_JACRTF010000001.1"/>
</dbReference>
<sequence length="648" mass="71060">MKYKYLLLATGLLWGTSTVNAQWRSASEAPVRQQPEISKTVKNQGDGKVLYSYCSSIAAVTAKSGLGIQTDDDVKVTAAIRMSEGLMTLLKGRNIHRLRVGVATDAEDATVFIRKTDGTAIWQINKALELGWNDITLETPLVVPEEQELYIGYTCTQRNGVFVIATELGNTTKLNGLFMASEYYPYLEDFSGSADLGNLCLSVEVDGTESEFGCLGSMVKAYSSKPYLQEGANKSTEMNIIYANEGEDNVSKIKLGRKFNGTELGDTICYFKRTVRGNSTGELELPVTSSMSGKYTYTLKEIEGNPVSVSPVTASVSTYKAEDVIERVALIEEFTSQSCGNCPAAQANLHRTIADKEDRVALVLHHSGFKPDDFSIPESDGYCYFYKPAGTFAPGMTMDRTYLPDYDTQGTGSMVFNPKLLSKSTLTKELALPSMVSVGIDCSYDKADRKLVVIVSGNKITDLIGEHVGLTVFLLENKYIARQLGVGDPDNFEHNNILRAVLSDPMGDVITFNADGTYSRRYDYTVPASYVSTTGARTKAFPENMNIVAFVSNFDTVYPDNCCVLNANKTASLNVGDTGLKAENVLEKALPVFAKDGTVHAYGEYSDLKVYNLQGMPVPNENLEPGVYIVRITGQDRKEHVRKVLVRN</sequence>
<evidence type="ECO:0000313" key="4">
    <source>
        <dbReference type="Proteomes" id="UP000651085"/>
    </source>
</evidence>
<feature type="chain" id="PRO_5040651067" evidence="1">
    <location>
        <begin position="22"/>
        <end position="648"/>
    </location>
</feature>
<keyword evidence="4" id="KW-1185">Reference proteome</keyword>
<dbReference type="EMBL" id="JACRTF010000001">
    <property type="protein sequence ID" value="MBC8592323.1"/>
    <property type="molecule type" value="Genomic_DNA"/>
</dbReference>
<dbReference type="AlphaFoldDB" id="A0A926F453"/>
<protein>
    <submittedName>
        <fullName evidence="3">Omp28-related outer membrane protein</fullName>
    </submittedName>
</protein>
<evidence type="ECO:0000313" key="2">
    <source>
        <dbReference type="EMBL" id="MBC8592323.1"/>
    </source>
</evidence>
<dbReference type="Proteomes" id="UP000651085">
    <property type="component" value="Unassembled WGS sequence"/>
</dbReference>
<name>A0A926F453_9BACT</name>
<evidence type="ECO:0000313" key="3">
    <source>
        <dbReference type="EMBL" id="MBC8593843.1"/>
    </source>
</evidence>
<accession>A0A926F453</accession>
<evidence type="ECO:0000256" key="1">
    <source>
        <dbReference type="SAM" id="SignalP"/>
    </source>
</evidence>